<keyword evidence="2" id="KW-0255">Endonuclease</keyword>
<organism evidence="2 3">
    <name type="scientific">Arthrobacter halodurans</name>
    <dbReference type="NCBI Taxonomy" id="516699"/>
    <lineage>
        <taxon>Bacteria</taxon>
        <taxon>Bacillati</taxon>
        <taxon>Actinomycetota</taxon>
        <taxon>Actinomycetes</taxon>
        <taxon>Micrococcales</taxon>
        <taxon>Micrococcaceae</taxon>
        <taxon>Arthrobacter</taxon>
    </lineage>
</organism>
<dbReference type="RefSeq" id="WP_373972174.1">
    <property type="nucleotide sequence ID" value="NZ_JBHDLJ010000007.1"/>
</dbReference>
<evidence type="ECO:0000259" key="1">
    <source>
        <dbReference type="Pfam" id="PF07510"/>
    </source>
</evidence>
<keyword evidence="2" id="KW-0540">Nuclease</keyword>
<dbReference type="GO" id="GO:0004519">
    <property type="term" value="F:endonuclease activity"/>
    <property type="evidence" value="ECO:0007669"/>
    <property type="project" value="UniProtKB-KW"/>
</dbReference>
<dbReference type="InterPro" id="IPR011089">
    <property type="entry name" value="GmrSD_C"/>
</dbReference>
<feature type="domain" description="GmrSD restriction endonucleases C-terminal" evidence="1">
    <location>
        <begin position="10"/>
        <end position="145"/>
    </location>
</feature>
<proteinExistence type="predicted"/>
<name>A0ABV4UPX0_9MICC</name>
<keyword evidence="2" id="KW-0378">Hydrolase</keyword>
<sequence>MDRSGCDTHNDMHRTQLTDVVFANSVPCKVASGTLTDPYAATLIRFVRGQQTNSLVQIDHVVAPSDAWRKGAQRLTAGERAAFANDPLNLQATDGATNARKGAGDAATWMPPNKSHGCSYVARQIAVKAKYRLWVARAGHGAMSRVPAACPGQRVPAAAAAAVVPARGTVPAPKPAIPKPAAPRTVVSYEDCAEARAATGGAGPAFRAIRT</sequence>
<keyword evidence="3" id="KW-1185">Reference proteome</keyword>
<dbReference type="PANTHER" id="PTHR24094:SF15">
    <property type="entry name" value="AMP-DEPENDENT SYNTHETASE_LIGASE DOMAIN-CONTAINING PROTEIN-RELATED"/>
    <property type="match status" value="1"/>
</dbReference>
<dbReference type="PANTHER" id="PTHR24094">
    <property type="entry name" value="SECRETED PROTEIN"/>
    <property type="match status" value="1"/>
</dbReference>
<gene>
    <name evidence="2" type="ORF">ACETWP_10430</name>
</gene>
<protein>
    <submittedName>
        <fullName evidence="2">HNH endonuclease family protein</fullName>
    </submittedName>
</protein>
<comment type="caution">
    <text evidence="2">The sequence shown here is derived from an EMBL/GenBank/DDBJ whole genome shotgun (WGS) entry which is preliminary data.</text>
</comment>
<reference evidence="2 3" key="1">
    <citation type="submission" date="2024-09" db="EMBL/GenBank/DDBJ databases">
        <authorList>
            <person name="Salinas-Garcia M.A."/>
            <person name="Prieme A."/>
        </authorList>
    </citation>
    <scope>NUCLEOTIDE SEQUENCE [LARGE SCALE GENOMIC DNA]</scope>
    <source>
        <strain evidence="2 3">DSM 21081</strain>
    </source>
</reference>
<accession>A0ABV4UPX0</accession>
<evidence type="ECO:0000313" key="3">
    <source>
        <dbReference type="Proteomes" id="UP001575652"/>
    </source>
</evidence>
<dbReference type="EMBL" id="JBHDLJ010000007">
    <property type="protein sequence ID" value="MFB0835003.1"/>
    <property type="molecule type" value="Genomic_DNA"/>
</dbReference>
<dbReference type="Proteomes" id="UP001575652">
    <property type="component" value="Unassembled WGS sequence"/>
</dbReference>
<dbReference type="Pfam" id="PF07510">
    <property type="entry name" value="GmrSD_C"/>
    <property type="match status" value="1"/>
</dbReference>
<evidence type="ECO:0000313" key="2">
    <source>
        <dbReference type="EMBL" id="MFB0835003.1"/>
    </source>
</evidence>